<accession>A0A5J5NKM0</accession>
<protein>
    <submittedName>
        <fullName evidence="2">Uncharacterized protein</fullName>
    </submittedName>
</protein>
<organism evidence="2 3">
    <name type="scientific">Gossypium barbadense</name>
    <name type="common">Sea Island cotton</name>
    <name type="synonym">Hibiscus barbadensis</name>
    <dbReference type="NCBI Taxonomy" id="3634"/>
    <lineage>
        <taxon>Eukaryota</taxon>
        <taxon>Viridiplantae</taxon>
        <taxon>Streptophyta</taxon>
        <taxon>Embryophyta</taxon>
        <taxon>Tracheophyta</taxon>
        <taxon>Spermatophyta</taxon>
        <taxon>Magnoliopsida</taxon>
        <taxon>eudicotyledons</taxon>
        <taxon>Gunneridae</taxon>
        <taxon>Pentapetalae</taxon>
        <taxon>rosids</taxon>
        <taxon>malvids</taxon>
        <taxon>Malvales</taxon>
        <taxon>Malvaceae</taxon>
        <taxon>Malvoideae</taxon>
        <taxon>Gossypium</taxon>
    </lineage>
</organism>
<sequence length="65" mass="7349">MEGHTFFGIQKSKKVPKGEKGKQKGRGAYLRAGFLLTPQPSELGRRLRVFGGNESPERRRAFLFV</sequence>
<name>A0A5J5NKM0_GOSBA</name>
<evidence type="ECO:0000313" key="3">
    <source>
        <dbReference type="Proteomes" id="UP000327439"/>
    </source>
</evidence>
<keyword evidence="3" id="KW-1185">Reference proteome</keyword>
<dbReference type="Proteomes" id="UP000327439">
    <property type="component" value="Chromosome D13"/>
</dbReference>
<reference evidence="3" key="1">
    <citation type="journal article" date="2020" name="Nat. Genet.">
        <title>Genomic diversifications of five Gossypium allopolyploid species and their impact on cotton improvement.</title>
        <authorList>
            <person name="Chen Z.J."/>
            <person name="Sreedasyam A."/>
            <person name="Ando A."/>
            <person name="Song Q."/>
            <person name="De Santiago L.M."/>
            <person name="Hulse-Kemp A.M."/>
            <person name="Ding M."/>
            <person name="Ye W."/>
            <person name="Kirkbride R.C."/>
            <person name="Jenkins J."/>
            <person name="Plott C."/>
            <person name="Lovell J."/>
            <person name="Lin Y.M."/>
            <person name="Vaughn R."/>
            <person name="Liu B."/>
            <person name="Simpson S."/>
            <person name="Scheffler B.E."/>
            <person name="Wen L."/>
            <person name="Saski C.A."/>
            <person name="Grover C.E."/>
            <person name="Hu G."/>
            <person name="Conover J.L."/>
            <person name="Carlson J.W."/>
            <person name="Shu S."/>
            <person name="Boston L.B."/>
            <person name="Williams M."/>
            <person name="Peterson D.G."/>
            <person name="McGee K."/>
            <person name="Jones D.C."/>
            <person name="Wendel J.F."/>
            <person name="Stelly D.M."/>
            <person name="Grimwood J."/>
            <person name="Schmutz J."/>
        </authorList>
    </citation>
    <scope>NUCLEOTIDE SEQUENCE [LARGE SCALE GENOMIC DNA]</scope>
    <source>
        <strain evidence="3">cv. 3-79</strain>
    </source>
</reference>
<evidence type="ECO:0000256" key="1">
    <source>
        <dbReference type="SAM" id="MobiDB-lite"/>
    </source>
</evidence>
<dbReference type="EMBL" id="CM018227">
    <property type="protein sequence ID" value="KAB1994574.1"/>
    <property type="molecule type" value="Genomic_DNA"/>
</dbReference>
<proteinExistence type="predicted"/>
<dbReference type="AlphaFoldDB" id="A0A5J5NKM0"/>
<evidence type="ECO:0000313" key="2">
    <source>
        <dbReference type="EMBL" id="KAB1994574.1"/>
    </source>
</evidence>
<gene>
    <name evidence="2" type="ORF">ES319_D13G107600v1</name>
</gene>
<feature type="region of interest" description="Disordered" evidence="1">
    <location>
        <begin position="1"/>
        <end position="25"/>
    </location>
</feature>